<dbReference type="EMBL" id="NXID01000037">
    <property type="protein sequence ID" value="RXK15134.1"/>
    <property type="molecule type" value="Genomic_DNA"/>
</dbReference>
<name>A0AAX2AEL1_9BACT</name>
<dbReference type="Pfam" id="PF00072">
    <property type="entry name" value="Response_reg"/>
    <property type="match status" value="1"/>
</dbReference>
<feature type="domain" description="Response regulatory" evidence="2">
    <location>
        <begin position="13"/>
        <end position="127"/>
    </location>
</feature>
<proteinExistence type="predicted"/>
<dbReference type="InterPro" id="IPR011006">
    <property type="entry name" value="CheY-like_superfamily"/>
</dbReference>
<dbReference type="GO" id="GO:0000160">
    <property type="term" value="P:phosphorelay signal transduction system"/>
    <property type="evidence" value="ECO:0007669"/>
    <property type="project" value="InterPro"/>
</dbReference>
<evidence type="ECO:0000259" key="2">
    <source>
        <dbReference type="PROSITE" id="PS50110"/>
    </source>
</evidence>
<dbReference type="AlphaFoldDB" id="A0AAX2AEL1"/>
<gene>
    <name evidence="3" type="ORF">CP985_09980</name>
</gene>
<accession>A0AAX2AEL1</accession>
<dbReference type="CDD" id="cd17536">
    <property type="entry name" value="REC_YesN-like"/>
    <property type="match status" value="1"/>
</dbReference>
<dbReference type="PROSITE" id="PS50110">
    <property type="entry name" value="RESPONSE_REGULATORY"/>
    <property type="match status" value="1"/>
</dbReference>
<feature type="modified residue" description="4-aspartylphosphate" evidence="1">
    <location>
        <position position="62"/>
    </location>
</feature>
<keyword evidence="1" id="KW-0597">Phosphoprotein</keyword>
<protein>
    <recommendedName>
        <fullName evidence="2">Response regulatory domain-containing protein</fullName>
    </recommendedName>
</protein>
<reference evidence="3 4" key="1">
    <citation type="submission" date="2017-09" db="EMBL/GenBank/DDBJ databases">
        <title>Genomics of the genus Arcobacter.</title>
        <authorList>
            <person name="Perez-Cataluna A."/>
            <person name="Figueras M.J."/>
            <person name="Salas-Masso N."/>
        </authorList>
    </citation>
    <scope>NUCLEOTIDE SEQUENCE [LARGE SCALE GENOMIC DNA]</scope>
    <source>
        <strain evidence="3 4">CECT 7386</strain>
    </source>
</reference>
<dbReference type="PANTHER" id="PTHR43228">
    <property type="entry name" value="TWO-COMPONENT RESPONSE REGULATOR"/>
    <property type="match status" value="1"/>
</dbReference>
<keyword evidence="4" id="KW-1185">Reference proteome</keyword>
<evidence type="ECO:0000313" key="3">
    <source>
        <dbReference type="EMBL" id="RXK15134.1"/>
    </source>
</evidence>
<comment type="caution">
    <text evidence="3">The sequence shown here is derived from an EMBL/GenBank/DDBJ whole genome shotgun (WGS) entry which is preliminary data.</text>
</comment>
<dbReference type="Gene3D" id="3.40.50.2300">
    <property type="match status" value="1"/>
</dbReference>
<dbReference type="RefSeq" id="WP_129085772.1">
    <property type="nucleotide sequence ID" value="NZ_NXID01000037.1"/>
</dbReference>
<dbReference type="PANTHER" id="PTHR43228:SF1">
    <property type="entry name" value="TWO-COMPONENT RESPONSE REGULATOR ARR22"/>
    <property type="match status" value="1"/>
</dbReference>
<dbReference type="InterPro" id="IPR052048">
    <property type="entry name" value="ST_Response_Regulator"/>
</dbReference>
<dbReference type="Proteomes" id="UP000290092">
    <property type="component" value="Unassembled WGS sequence"/>
</dbReference>
<sequence>MLEFSKELFNDISVLYVEDDQMTLDEIEFFLKRYVKNLYIAKNGQEGLELFKKYKPNIIITDIQMPIMNGLVMAEKIFEIDPSIPIVVTTAFSESDYIIKAIELGIDKYILKPLNMQELLAIIHKSLYLEKLQKENSNYEDYIHFILDSNPTFMFIMHSNEIEYVNKKLLNLLGLDNIESLKNQLKNNNNLVEFGEDINMSNWLEYISANSHKRHLVKLKNTKNNKFFQREFYISYRYFKNMDKSIFIFIDKNEEKLEQINNVTLKLIKNLEVGISNEFLMDELKKILDISTRS</sequence>
<organism evidence="3 4">
    <name type="scientific">Malaciobacter mytili LMG 24559</name>
    <dbReference type="NCBI Taxonomy" id="1032238"/>
    <lineage>
        <taxon>Bacteria</taxon>
        <taxon>Pseudomonadati</taxon>
        <taxon>Campylobacterota</taxon>
        <taxon>Epsilonproteobacteria</taxon>
        <taxon>Campylobacterales</taxon>
        <taxon>Arcobacteraceae</taxon>
        <taxon>Malaciobacter</taxon>
    </lineage>
</organism>
<evidence type="ECO:0000313" key="4">
    <source>
        <dbReference type="Proteomes" id="UP000290092"/>
    </source>
</evidence>
<dbReference type="SUPFAM" id="SSF52172">
    <property type="entry name" value="CheY-like"/>
    <property type="match status" value="1"/>
</dbReference>
<dbReference type="InterPro" id="IPR001789">
    <property type="entry name" value="Sig_transdc_resp-reg_receiver"/>
</dbReference>
<evidence type="ECO:0000256" key="1">
    <source>
        <dbReference type="PROSITE-ProRule" id="PRU00169"/>
    </source>
</evidence>
<dbReference type="SMART" id="SM00448">
    <property type="entry name" value="REC"/>
    <property type="match status" value="1"/>
</dbReference>